<accession>W9CMZ3</accession>
<dbReference type="Proteomes" id="UP000019487">
    <property type="component" value="Unassembled WGS sequence"/>
</dbReference>
<organism evidence="2 3">
    <name type="scientific">Sclerotinia borealis (strain F-4128)</name>
    <dbReference type="NCBI Taxonomy" id="1432307"/>
    <lineage>
        <taxon>Eukaryota</taxon>
        <taxon>Fungi</taxon>
        <taxon>Dikarya</taxon>
        <taxon>Ascomycota</taxon>
        <taxon>Pezizomycotina</taxon>
        <taxon>Leotiomycetes</taxon>
        <taxon>Helotiales</taxon>
        <taxon>Sclerotiniaceae</taxon>
        <taxon>Sclerotinia</taxon>
    </lineage>
</organism>
<protein>
    <submittedName>
        <fullName evidence="2">Uncharacterized protein</fullName>
    </submittedName>
</protein>
<feature type="region of interest" description="Disordered" evidence="1">
    <location>
        <begin position="36"/>
        <end position="79"/>
    </location>
</feature>
<sequence length="79" mass="8642">MFDIDPKARKEVTTALINSGSAAVGRVVAAAHSSVKKRGDLKLAREKREAKVAGKTEMKAAKEKKNTTVRAQYPQFLRS</sequence>
<dbReference type="AlphaFoldDB" id="W9CMZ3"/>
<evidence type="ECO:0000256" key="1">
    <source>
        <dbReference type="SAM" id="MobiDB-lite"/>
    </source>
</evidence>
<dbReference type="EMBL" id="AYSA01000162">
    <property type="protein sequence ID" value="ESZ95860.1"/>
    <property type="molecule type" value="Genomic_DNA"/>
</dbReference>
<gene>
    <name evidence="2" type="ORF">SBOR_3754</name>
</gene>
<reference evidence="2 3" key="1">
    <citation type="journal article" date="2014" name="Genome Announc.">
        <title>Draft genome sequence of Sclerotinia borealis, a psychrophilic plant pathogenic fungus.</title>
        <authorList>
            <person name="Mardanov A.V."/>
            <person name="Beletsky A.V."/>
            <person name="Kadnikov V.V."/>
            <person name="Ignatov A.N."/>
            <person name="Ravin N.V."/>
        </authorList>
    </citation>
    <scope>NUCLEOTIDE SEQUENCE [LARGE SCALE GENOMIC DNA]</scope>
    <source>
        <strain evidence="3">F-4157</strain>
    </source>
</reference>
<evidence type="ECO:0000313" key="3">
    <source>
        <dbReference type="Proteomes" id="UP000019487"/>
    </source>
</evidence>
<keyword evidence="3" id="KW-1185">Reference proteome</keyword>
<proteinExistence type="predicted"/>
<dbReference type="HOGENOM" id="CLU_2739670_0_0_1"/>
<feature type="compositionally biased region" description="Basic and acidic residues" evidence="1">
    <location>
        <begin position="37"/>
        <end position="66"/>
    </location>
</feature>
<comment type="caution">
    <text evidence="2">The sequence shown here is derived from an EMBL/GenBank/DDBJ whole genome shotgun (WGS) entry which is preliminary data.</text>
</comment>
<name>W9CMZ3_SCLBF</name>
<evidence type="ECO:0000313" key="2">
    <source>
        <dbReference type="EMBL" id="ESZ95860.1"/>
    </source>
</evidence>